<organism evidence="2 3">
    <name type="scientific">Ambispora leptoticha</name>
    <dbReference type="NCBI Taxonomy" id="144679"/>
    <lineage>
        <taxon>Eukaryota</taxon>
        <taxon>Fungi</taxon>
        <taxon>Fungi incertae sedis</taxon>
        <taxon>Mucoromycota</taxon>
        <taxon>Glomeromycotina</taxon>
        <taxon>Glomeromycetes</taxon>
        <taxon>Archaeosporales</taxon>
        <taxon>Ambisporaceae</taxon>
        <taxon>Ambispora</taxon>
    </lineage>
</organism>
<proteinExistence type="predicted"/>
<sequence length="87" mass="10366">MSNGFPRSLQLPRDREINVTPESGEQEQYYDKSYFDSEEEEENGALHNDSIIEKYKKPSDDELLYDPDLDEKDEIWMQRKLSSNYLI</sequence>
<keyword evidence="3" id="KW-1185">Reference proteome</keyword>
<evidence type="ECO:0000256" key="1">
    <source>
        <dbReference type="SAM" id="MobiDB-lite"/>
    </source>
</evidence>
<dbReference type="Proteomes" id="UP000789508">
    <property type="component" value="Unassembled WGS sequence"/>
</dbReference>
<evidence type="ECO:0000313" key="3">
    <source>
        <dbReference type="Proteomes" id="UP000789508"/>
    </source>
</evidence>
<evidence type="ECO:0000313" key="2">
    <source>
        <dbReference type="EMBL" id="CAG8655488.1"/>
    </source>
</evidence>
<name>A0A9N9E0U6_9GLOM</name>
<feature type="region of interest" description="Disordered" evidence="1">
    <location>
        <begin position="1"/>
        <end position="52"/>
    </location>
</feature>
<reference evidence="2" key="1">
    <citation type="submission" date="2021-06" db="EMBL/GenBank/DDBJ databases">
        <authorList>
            <person name="Kallberg Y."/>
            <person name="Tangrot J."/>
            <person name="Rosling A."/>
        </authorList>
    </citation>
    <scope>NUCLEOTIDE SEQUENCE</scope>
    <source>
        <strain evidence="2">FL130A</strain>
    </source>
</reference>
<comment type="caution">
    <text evidence="2">The sequence shown here is derived from an EMBL/GenBank/DDBJ whole genome shotgun (WGS) entry which is preliminary data.</text>
</comment>
<dbReference type="EMBL" id="CAJVPS010010109">
    <property type="protein sequence ID" value="CAG8655488.1"/>
    <property type="molecule type" value="Genomic_DNA"/>
</dbReference>
<dbReference type="AlphaFoldDB" id="A0A9N9E0U6"/>
<gene>
    <name evidence="2" type="ORF">ALEPTO_LOCUS10153</name>
</gene>
<protein>
    <submittedName>
        <fullName evidence="2">4197_t:CDS:1</fullName>
    </submittedName>
</protein>
<accession>A0A9N9E0U6</accession>